<proteinExistence type="predicted"/>
<keyword evidence="2" id="KW-0966">Cell projection</keyword>
<evidence type="ECO:0000313" key="3">
    <source>
        <dbReference type="Proteomes" id="UP000315648"/>
    </source>
</evidence>
<accession>A0A556QPS4</accession>
<keyword evidence="3" id="KW-1185">Reference proteome</keyword>
<sequence>MSISATSAVAAAPEASWSRELGGPMGMPSTKNLPAKPTPADVKKAAGQFEAIILRQLLGPSIEPMMSGGLGGSGSSSGGGGGSVYGYMLTDTLCSSLGASGGLGIARMLEKQLAPPAPATTDADVSSPST</sequence>
<evidence type="ECO:0000256" key="1">
    <source>
        <dbReference type="SAM" id="MobiDB-lite"/>
    </source>
</evidence>
<gene>
    <name evidence="2" type="ORF">FPL22_04815</name>
</gene>
<evidence type="ECO:0000313" key="2">
    <source>
        <dbReference type="EMBL" id="TSJ78629.1"/>
    </source>
</evidence>
<comment type="caution">
    <text evidence="2">The sequence shown here is derived from an EMBL/GenBank/DDBJ whole genome shotgun (WGS) entry which is preliminary data.</text>
</comment>
<name>A0A556QPS4_9BACT</name>
<keyword evidence="2" id="KW-0969">Cilium</keyword>
<protein>
    <submittedName>
        <fullName evidence="2">Flagellar biosynthesis protein FlgJ</fullName>
    </submittedName>
</protein>
<dbReference type="EMBL" id="VMBG01000001">
    <property type="protein sequence ID" value="TSJ78629.1"/>
    <property type="molecule type" value="Genomic_DNA"/>
</dbReference>
<reference evidence="2 3" key="1">
    <citation type="submission" date="2019-07" db="EMBL/GenBank/DDBJ databases">
        <title>Description of 53C-WASEF.</title>
        <authorList>
            <person name="Pitt A."/>
            <person name="Hahn M.W."/>
        </authorList>
    </citation>
    <scope>NUCLEOTIDE SEQUENCE [LARGE SCALE GENOMIC DNA]</scope>
    <source>
        <strain evidence="2 3">53C-WASEF</strain>
    </source>
</reference>
<dbReference type="Proteomes" id="UP000315648">
    <property type="component" value="Unassembled WGS sequence"/>
</dbReference>
<dbReference type="AlphaFoldDB" id="A0A556QPS4"/>
<organism evidence="2 3">
    <name type="scientific">Rariglobus hedericola</name>
    <dbReference type="NCBI Taxonomy" id="2597822"/>
    <lineage>
        <taxon>Bacteria</taxon>
        <taxon>Pseudomonadati</taxon>
        <taxon>Verrucomicrobiota</taxon>
        <taxon>Opitutia</taxon>
        <taxon>Opitutales</taxon>
        <taxon>Opitutaceae</taxon>
        <taxon>Rariglobus</taxon>
    </lineage>
</organism>
<keyword evidence="2" id="KW-0282">Flagellum</keyword>
<dbReference type="OrthoDB" id="200432at2"/>
<dbReference type="RefSeq" id="WP_144228970.1">
    <property type="nucleotide sequence ID" value="NZ_CBCRVV010000002.1"/>
</dbReference>
<feature type="region of interest" description="Disordered" evidence="1">
    <location>
        <begin position="14"/>
        <end position="41"/>
    </location>
</feature>